<dbReference type="SUPFAM" id="SSF54991">
    <property type="entry name" value="Anticodon-binding domain of PheRS"/>
    <property type="match status" value="1"/>
</dbReference>
<dbReference type="GO" id="GO:0000287">
    <property type="term" value="F:magnesium ion binding"/>
    <property type="evidence" value="ECO:0007669"/>
    <property type="project" value="UniProtKB-UniRule"/>
</dbReference>
<dbReference type="InterPro" id="IPR009061">
    <property type="entry name" value="DNA-bd_dom_put_sf"/>
</dbReference>
<dbReference type="EMBL" id="MHIF01000009">
    <property type="protein sequence ID" value="OGY48845.1"/>
    <property type="molecule type" value="Genomic_DNA"/>
</dbReference>
<evidence type="ECO:0000259" key="18">
    <source>
        <dbReference type="PROSITE" id="PS51447"/>
    </source>
</evidence>
<keyword evidence="9 15" id="KW-0067">ATP-binding</keyword>
<dbReference type="CDD" id="cd02796">
    <property type="entry name" value="tRNA_bind_bactPheRS"/>
    <property type="match status" value="1"/>
</dbReference>
<dbReference type="Pfam" id="PF17759">
    <property type="entry name" value="tRNA_synthFbeta"/>
    <property type="match status" value="1"/>
</dbReference>
<keyword evidence="10 15" id="KW-0460">Magnesium</keyword>
<dbReference type="HAMAP" id="MF_00283">
    <property type="entry name" value="Phe_tRNA_synth_beta1"/>
    <property type="match status" value="1"/>
</dbReference>
<dbReference type="Gene3D" id="3.30.930.10">
    <property type="entry name" value="Bira Bifunctional Protein, Domain 2"/>
    <property type="match status" value="1"/>
</dbReference>
<comment type="similarity">
    <text evidence="2 15">Belongs to the phenylalanyl-tRNA synthetase beta subunit family. Type 1 subfamily.</text>
</comment>
<dbReference type="GO" id="GO:0000049">
    <property type="term" value="F:tRNA binding"/>
    <property type="evidence" value="ECO:0007669"/>
    <property type="project" value="UniProtKB-UniRule"/>
</dbReference>
<dbReference type="InterPro" id="IPR020825">
    <property type="entry name" value="Phe-tRNA_synthase-like_B3/B4"/>
</dbReference>
<keyword evidence="11 16" id="KW-0694">RNA-binding</keyword>
<evidence type="ECO:0000313" key="20">
    <source>
        <dbReference type="EMBL" id="OGY48845.1"/>
    </source>
</evidence>
<dbReference type="Gene3D" id="3.50.40.10">
    <property type="entry name" value="Phenylalanyl-trna Synthetase, Chain B, domain 3"/>
    <property type="match status" value="1"/>
</dbReference>
<dbReference type="Pfam" id="PF03147">
    <property type="entry name" value="FDX-ACB"/>
    <property type="match status" value="1"/>
</dbReference>
<comment type="subcellular location">
    <subcellularLocation>
        <location evidence="1 15">Cytoplasm</location>
    </subcellularLocation>
</comment>
<dbReference type="GO" id="GO:0006432">
    <property type="term" value="P:phenylalanyl-tRNA aminoacylation"/>
    <property type="evidence" value="ECO:0007669"/>
    <property type="project" value="UniProtKB-UniRule"/>
</dbReference>
<dbReference type="InterPro" id="IPR045864">
    <property type="entry name" value="aa-tRNA-synth_II/BPL/LPL"/>
</dbReference>
<evidence type="ECO:0000259" key="17">
    <source>
        <dbReference type="PROSITE" id="PS50886"/>
    </source>
</evidence>
<dbReference type="GO" id="GO:0005524">
    <property type="term" value="F:ATP binding"/>
    <property type="evidence" value="ECO:0007669"/>
    <property type="project" value="UniProtKB-UniRule"/>
</dbReference>
<evidence type="ECO:0000256" key="7">
    <source>
        <dbReference type="ARBA" id="ARBA00022723"/>
    </source>
</evidence>
<evidence type="ECO:0000256" key="15">
    <source>
        <dbReference type="HAMAP-Rule" id="MF_00283"/>
    </source>
</evidence>
<protein>
    <recommendedName>
        <fullName evidence="15">Phenylalanine--tRNA ligase beta subunit</fullName>
        <ecNumber evidence="15">6.1.1.20</ecNumber>
    </recommendedName>
    <alternativeName>
        <fullName evidence="15">Phenylalanyl-tRNA synthetase beta subunit</fullName>
        <shortName evidence="15">PheRS</shortName>
    </alternativeName>
</protein>
<comment type="caution">
    <text evidence="20">The sequence shown here is derived from an EMBL/GenBank/DDBJ whole genome shotgun (WGS) entry which is preliminary data.</text>
</comment>
<comment type="cofactor">
    <cofactor evidence="15">
        <name>Mg(2+)</name>
        <dbReference type="ChEBI" id="CHEBI:18420"/>
    </cofactor>
    <text evidence="15">Binds 2 magnesium ions per tetramer.</text>
</comment>
<sequence>MDLKISYNWLREYLKGKITVEALARELSLKSMSVERIHEVKPIFSGVITARILEIAKHPNADKLRLPTVDTGNPSTSFRAGEKLQIVCGAPNIEVGQIVPLAHEGAVLGIGTENFTIKKTNIRGVDSNGMLCSPKELGLGDDHSGIMILPPETPIGKKLEEVIPLNDQVLEIEVTSNRPDAMSVLGLAREGAAALGLKFDFKPAKPDLKAAQNMPLSVKVLEPKLCPRYQAAVLTGVKVGPSPLWLQARLLASGLRPINNLVDITNYILLEYGQPLHVFDYEKLAGQEIIVRKAKAGENIMALDGKIYDLKPENMVIADAKAPVAVAGVMGGEESAATEKTKIIVFEAANFNPVSVRKTARALNLHSDASGLYEKGLYPQNTEFALLRAIELTQELAGGKMASKIFDAGVKNDKPLKIKFDLAQVKRYLGAEISLAKVKSILQTLGFSVIGGKVLTVAVPWWRAHDVAADYDLIEEIARLYGYHNLPAVMPAGEIPAGQKDPGFFWESAVKNYLAGLGFCEVYNYSMVSSGLLNKVGFDPKHAVKIANPLNEEMEYMRTTLMAGILKTAADNLNNFSEQKIFELSAVYLPTKDNDLPEELPKLTGALVGGGEEAFLAAKGTVEFLLKKMGIKNWEMKLTDQSCPLWQKGLALDIFLNDKFLGQFGLINDNILEKFGINKPVAVFDFDFKVLASLGSTVKSFLPLPAFPGSSRDLAVVLDEKISWQKISRLMEKINPLVVGVEYLSTFSGESLGEGKKSLALRLVFRAPNRTLKSEEVDGIVKTAVASLEKEFGAKLR</sequence>
<dbReference type="InterPro" id="IPR033714">
    <property type="entry name" value="tRNA_bind_bactPheRS"/>
</dbReference>
<gene>
    <name evidence="15" type="primary">pheT</name>
    <name evidence="20" type="ORF">A2663_00090</name>
</gene>
<dbReference type="AlphaFoldDB" id="A0A1G1Y938"/>
<keyword evidence="13 15" id="KW-0030">Aminoacyl-tRNA synthetase</keyword>
<keyword evidence="4 15" id="KW-0963">Cytoplasm</keyword>
<accession>A0A1G1Y938</accession>
<comment type="subunit">
    <text evidence="3 15">Tetramer of two alpha and two beta subunits.</text>
</comment>
<keyword evidence="7 15" id="KW-0479">Metal-binding</keyword>
<dbReference type="PANTHER" id="PTHR10947:SF0">
    <property type="entry name" value="PHENYLALANINE--TRNA LIGASE BETA SUBUNIT"/>
    <property type="match status" value="1"/>
</dbReference>
<dbReference type="SMART" id="SM00873">
    <property type="entry name" value="B3_4"/>
    <property type="match status" value="1"/>
</dbReference>
<dbReference type="NCBIfam" id="TIGR00472">
    <property type="entry name" value="pheT_bact"/>
    <property type="match status" value="1"/>
</dbReference>
<evidence type="ECO:0000256" key="12">
    <source>
        <dbReference type="ARBA" id="ARBA00022917"/>
    </source>
</evidence>
<dbReference type="SUPFAM" id="SSF55681">
    <property type="entry name" value="Class II aaRS and biotin synthetases"/>
    <property type="match status" value="1"/>
</dbReference>
<keyword evidence="6 15" id="KW-0436">Ligase</keyword>
<feature type="binding site" evidence="15">
    <location>
        <position position="476"/>
    </location>
    <ligand>
        <name>Mg(2+)</name>
        <dbReference type="ChEBI" id="CHEBI:18420"/>
        <note>shared with alpha subunit</note>
    </ligand>
</feature>
<dbReference type="SUPFAM" id="SSF50249">
    <property type="entry name" value="Nucleic acid-binding proteins"/>
    <property type="match status" value="1"/>
</dbReference>
<feature type="domain" description="TRNA-binding" evidence="17">
    <location>
        <begin position="41"/>
        <end position="160"/>
    </location>
</feature>
<feature type="domain" description="FDX-ACB" evidence="18">
    <location>
        <begin position="705"/>
        <end position="797"/>
    </location>
</feature>
<evidence type="ECO:0000256" key="9">
    <source>
        <dbReference type="ARBA" id="ARBA00022840"/>
    </source>
</evidence>
<dbReference type="Gene3D" id="2.40.50.140">
    <property type="entry name" value="Nucleic acid-binding proteins"/>
    <property type="match status" value="1"/>
</dbReference>
<dbReference type="FunFam" id="3.50.40.10:FF:000001">
    <property type="entry name" value="Phenylalanine--tRNA ligase beta subunit"/>
    <property type="match status" value="1"/>
</dbReference>
<dbReference type="GO" id="GO:0004826">
    <property type="term" value="F:phenylalanine-tRNA ligase activity"/>
    <property type="evidence" value="ECO:0007669"/>
    <property type="project" value="UniProtKB-UniRule"/>
</dbReference>
<dbReference type="InterPro" id="IPR041616">
    <property type="entry name" value="PheRS_beta_core"/>
</dbReference>
<evidence type="ECO:0000256" key="6">
    <source>
        <dbReference type="ARBA" id="ARBA00022598"/>
    </source>
</evidence>
<dbReference type="PROSITE" id="PS50886">
    <property type="entry name" value="TRBD"/>
    <property type="match status" value="1"/>
</dbReference>
<evidence type="ECO:0000256" key="14">
    <source>
        <dbReference type="ARBA" id="ARBA00049255"/>
    </source>
</evidence>
<dbReference type="SMART" id="SM00874">
    <property type="entry name" value="B5"/>
    <property type="match status" value="1"/>
</dbReference>
<proteinExistence type="inferred from homology"/>
<keyword evidence="12 15" id="KW-0648">Protein biosynthesis</keyword>
<evidence type="ECO:0000256" key="3">
    <source>
        <dbReference type="ARBA" id="ARBA00011209"/>
    </source>
</evidence>
<dbReference type="EC" id="6.1.1.20" evidence="15"/>
<dbReference type="InterPro" id="IPR005121">
    <property type="entry name" value="Fdx_antiC-bd"/>
</dbReference>
<evidence type="ECO:0000256" key="13">
    <source>
        <dbReference type="ARBA" id="ARBA00023146"/>
    </source>
</evidence>
<dbReference type="SUPFAM" id="SSF46955">
    <property type="entry name" value="Putative DNA-binding domain"/>
    <property type="match status" value="1"/>
</dbReference>
<feature type="binding site" evidence="15">
    <location>
        <position position="472"/>
    </location>
    <ligand>
        <name>Mg(2+)</name>
        <dbReference type="ChEBI" id="CHEBI:18420"/>
        <note>shared with alpha subunit</note>
    </ligand>
</feature>
<evidence type="ECO:0000256" key="5">
    <source>
        <dbReference type="ARBA" id="ARBA00022555"/>
    </source>
</evidence>
<evidence type="ECO:0000256" key="11">
    <source>
        <dbReference type="ARBA" id="ARBA00022884"/>
    </source>
</evidence>
<dbReference type="InterPro" id="IPR004532">
    <property type="entry name" value="Phe-tRNA-ligase_IIc_bsu_bact"/>
</dbReference>
<dbReference type="InterPro" id="IPR005146">
    <property type="entry name" value="B3/B4_tRNA-bd"/>
</dbReference>
<dbReference type="InterPro" id="IPR002547">
    <property type="entry name" value="tRNA-bd_dom"/>
</dbReference>
<reference evidence="20 21" key="1">
    <citation type="journal article" date="2016" name="Nat. Commun.">
        <title>Thousands of microbial genomes shed light on interconnected biogeochemical processes in an aquifer system.</title>
        <authorList>
            <person name="Anantharaman K."/>
            <person name="Brown C.T."/>
            <person name="Hug L.A."/>
            <person name="Sharon I."/>
            <person name="Castelle C.J."/>
            <person name="Probst A.J."/>
            <person name="Thomas B.C."/>
            <person name="Singh A."/>
            <person name="Wilkins M.J."/>
            <person name="Karaoz U."/>
            <person name="Brodie E.L."/>
            <person name="Williams K.H."/>
            <person name="Hubbard S.S."/>
            <person name="Banfield J.F."/>
        </authorList>
    </citation>
    <scope>NUCLEOTIDE SEQUENCE [LARGE SCALE GENOMIC DNA]</scope>
</reference>
<evidence type="ECO:0000259" key="19">
    <source>
        <dbReference type="PROSITE" id="PS51483"/>
    </source>
</evidence>
<dbReference type="InterPro" id="IPR012340">
    <property type="entry name" value="NA-bd_OB-fold"/>
</dbReference>
<dbReference type="FunFam" id="2.40.50.140:FF:000045">
    <property type="entry name" value="Phenylalanine--tRNA ligase beta subunit"/>
    <property type="match status" value="1"/>
</dbReference>
<organism evidence="20 21">
    <name type="scientific">Candidatus Buchananbacteria bacterium RIFCSPHIGHO2_01_FULL_46_12</name>
    <dbReference type="NCBI Taxonomy" id="1797536"/>
    <lineage>
        <taxon>Bacteria</taxon>
        <taxon>Candidatus Buchananiibacteriota</taxon>
    </lineage>
</organism>
<dbReference type="Pfam" id="PF03483">
    <property type="entry name" value="B3_4"/>
    <property type="match status" value="1"/>
</dbReference>
<name>A0A1G1Y938_9BACT</name>
<dbReference type="InterPro" id="IPR005147">
    <property type="entry name" value="tRNA_synthase_B5-dom"/>
</dbReference>
<dbReference type="PROSITE" id="PS51483">
    <property type="entry name" value="B5"/>
    <property type="match status" value="1"/>
</dbReference>
<evidence type="ECO:0000256" key="2">
    <source>
        <dbReference type="ARBA" id="ARBA00008653"/>
    </source>
</evidence>
<keyword evidence="8 15" id="KW-0547">Nucleotide-binding</keyword>
<dbReference type="InterPro" id="IPR045060">
    <property type="entry name" value="Phe-tRNA-ligase_IIc_bsu"/>
</dbReference>
<dbReference type="CDD" id="cd00769">
    <property type="entry name" value="PheRS_beta_core"/>
    <property type="match status" value="1"/>
</dbReference>
<evidence type="ECO:0000256" key="1">
    <source>
        <dbReference type="ARBA" id="ARBA00004496"/>
    </source>
</evidence>
<dbReference type="GO" id="GO:0009328">
    <property type="term" value="C:phenylalanine-tRNA ligase complex"/>
    <property type="evidence" value="ECO:0007669"/>
    <property type="project" value="TreeGrafter"/>
</dbReference>
<feature type="binding site" evidence="15">
    <location>
        <position position="475"/>
    </location>
    <ligand>
        <name>Mg(2+)</name>
        <dbReference type="ChEBI" id="CHEBI:18420"/>
        <note>shared with alpha subunit</note>
    </ligand>
</feature>
<dbReference type="Gene3D" id="3.30.70.380">
    <property type="entry name" value="Ferrodoxin-fold anticodon-binding domain"/>
    <property type="match status" value="1"/>
</dbReference>
<dbReference type="SMART" id="SM00896">
    <property type="entry name" value="FDX-ACB"/>
    <property type="match status" value="1"/>
</dbReference>
<dbReference type="PROSITE" id="PS51447">
    <property type="entry name" value="FDX_ACB"/>
    <property type="match status" value="1"/>
</dbReference>
<keyword evidence="5 16" id="KW-0820">tRNA-binding</keyword>
<evidence type="ECO:0000256" key="8">
    <source>
        <dbReference type="ARBA" id="ARBA00022741"/>
    </source>
</evidence>
<comment type="catalytic activity">
    <reaction evidence="14 15">
        <text>tRNA(Phe) + L-phenylalanine + ATP = L-phenylalanyl-tRNA(Phe) + AMP + diphosphate + H(+)</text>
        <dbReference type="Rhea" id="RHEA:19413"/>
        <dbReference type="Rhea" id="RHEA-COMP:9668"/>
        <dbReference type="Rhea" id="RHEA-COMP:9699"/>
        <dbReference type="ChEBI" id="CHEBI:15378"/>
        <dbReference type="ChEBI" id="CHEBI:30616"/>
        <dbReference type="ChEBI" id="CHEBI:33019"/>
        <dbReference type="ChEBI" id="CHEBI:58095"/>
        <dbReference type="ChEBI" id="CHEBI:78442"/>
        <dbReference type="ChEBI" id="CHEBI:78531"/>
        <dbReference type="ChEBI" id="CHEBI:456215"/>
        <dbReference type="EC" id="6.1.1.20"/>
    </reaction>
</comment>
<dbReference type="Proteomes" id="UP000178432">
    <property type="component" value="Unassembled WGS sequence"/>
</dbReference>
<dbReference type="InterPro" id="IPR036690">
    <property type="entry name" value="Fdx_antiC-bd_sf"/>
</dbReference>
<feature type="domain" description="B5" evidence="19">
    <location>
        <begin position="413"/>
        <end position="488"/>
    </location>
</feature>
<evidence type="ECO:0000256" key="16">
    <source>
        <dbReference type="PROSITE-ProRule" id="PRU00209"/>
    </source>
</evidence>
<evidence type="ECO:0000256" key="4">
    <source>
        <dbReference type="ARBA" id="ARBA00022490"/>
    </source>
</evidence>
<evidence type="ECO:0000313" key="21">
    <source>
        <dbReference type="Proteomes" id="UP000178432"/>
    </source>
</evidence>
<evidence type="ECO:0000256" key="10">
    <source>
        <dbReference type="ARBA" id="ARBA00022842"/>
    </source>
</evidence>
<dbReference type="SUPFAM" id="SSF56037">
    <property type="entry name" value="PheT/TilS domain"/>
    <property type="match status" value="1"/>
</dbReference>
<dbReference type="Pfam" id="PF01588">
    <property type="entry name" value="tRNA_bind"/>
    <property type="match status" value="1"/>
</dbReference>
<feature type="binding site" evidence="15">
    <location>
        <position position="466"/>
    </location>
    <ligand>
        <name>Mg(2+)</name>
        <dbReference type="ChEBI" id="CHEBI:18420"/>
        <note>shared with alpha subunit</note>
    </ligand>
</feature>
<dbReference type="PANTHER" id="PTHR10947">
    <property type="entry name" value="PHENYLALANYL-TRNA SYNTHETASE BETA CHAIN AND LEUCINE-RICH REPEAT-CONTAINING PROTEIN 47"/>
    <property type="match status" value="1"/>
</dbReference>
<dbReference type="Pfam" id="PF03484">
    <property type="entry name" value="B5"/>
    <property type="match status" value="1"/>
</dbReference>
<dbReference type="Gene3D" id="3.30.56.10">
    <property type="match status" value="2"/>
</dbReference>